<evidence type="ECO:0000313" key="4">
    <source>
        <dbReference type="Proteomes" id="UP000324241"/>
    </source>
</evidence>
<evidence type="ECO:0000313" key="3">
    <source>
        <dbReference type="Proteomes" id="UP000308092"/>
    </source>
</evidence>
<keyword evidence="3" id="KW-1185">Reference proteome</keyword>
<dbReference type="Proteomes" id="UP000308092">
    <property type="component" value="Unassembled WGS sequence"/>
</dbReference>
<name>A0A4S3JD51_9EURO</name>
<sequence length="287" mass="32460">MLSLEDAKKYVGINFEPGDPDYRWSLKDHQKQPTKLSEWTESAIQNIRRSKYLRTFGPESLVRTLFDILVCDRLELLDDTAAAKQLKVVAEVQMDVLAEYRSIHTRISGRADWTLGYMDEKDNLQEMLVVIEAKARGNIVAALPQLLIYLAGIQDARSMAKKTNKTVFGVATDSDQFIFAILKENRNAFVSKALDWLEEKELIVSFLDNILQDAIESSPHTTRVRIGNKKIKQFEQALGKTYMFGDQGCSSSSISDDDSNNLGTWNVVEVNGVSLLQLCEEDEDNAR</sequence>
<comment type="caution">
    <text evidence="2">The sequence shown here is derived from an EMBL/GenBank/DDBJ whole genome shotgun (WGS) entry which is preliminary data.</text>
</comment>
<organism evidence="2 3">
    <name type="scientific">Aspergillus tanneri</name>
    <dbReference type="NCBI Taxonomy" id="1220188"/>
    <lineage>
        <taxon>Eukaryota</taxon>
        <taxon>Fungi</taxon>
        <taxon>Dikarya</taxon>
        <taxon>Ascomycota</taxon>
        <taxon>Pezizomycotina</taxon>
        <taxon>Eurotiomycetes</taxon>
        <taxon>Eurotiomycetidae</taxon>
        <taxon>Eurotiales</taxon>
        <taxon>Aspergillaceae</taxon>
        <taxon>Aspergillus</taxon>
        <taxon>Aspergillus subgen. Circumdati</taxon>
    </lineage>
</organism>
<accession>A0A4S3JD51</accession>
<dbReference type="VEuPathDB" id="FungiDB:EYZ11_009491"/>
<protein>
    <submittedName>
        <fullName evidence="2">Uncharacterized protein</fullName>
    </submittedName>
</protein>
<dbReference type="RefSeq" id="XP_033422949.1">
    <property type="nucleotide sequence ID" value="XM_033574931.1"/>
</dbReference>
<dbReference type="STRING" id="1220188.A0A4S3JD51"/>
<dbReference type="AlphaFoldDB" id="A0A4S3JD51"/>
<reference evidence="1 4" key="2">
    <citation type="submission" date="2019-08" db="EMBL/GenBank/DDBJ databases">
        <title>The genome sequence of a newly discovered highly antifungal drug resistant Aspergillus species, Aspergillus tanneri NIH 1004.</title>
        <authorList>
            <person name="Mounaud S."/>
            <person name="Singh I."/>
            <person name="Joardar V."/>
            <person name="Pakala S."/>
            <person name="Pakala S."/>
            <person name="Venepally P."/>
            <person name="Chung J.K."/>
            <person name="Losada L."/>
            <person name="Nierman W.C."/>
        </authorList>
    </citation>
    <scope>NUCLEOTIDE SEQUENCE [LARGE SCALE GENOMIC DNA]</scope>
    <source>
        <strain evidence="1 4">NIH1004</strain>
    </source>
</reference>
<dbReference type="OrthoDB" id="2103397at2759"/>
<gene>
    <name evidence="1" type="ORF">ATNIH1004_010356</name>
    <name evidence="2" type="ORF">EYZ11_009491</name>
</gene>
<evidence type="ECO:0000313" key="2">
    <source>
        <dbReference type="EMBL" id="THC91051.1"/>
    </source>
</evidence>
<reference evidence="2 3" key="1">
    <citation type="submission" date="2019-03" db="EMBL/GenBank/DDBJ databases">
        <title>The genome sequence of a newly discovered highly antifungal drug resistant Aspergillus species, Aspergillus tanneri NIH 1004.</title>
        <authorList>
            <person name="Mounaud S."/>
            <person name="Singh I."/>
            <person name="Joardar V."/>
            <person name="Pakala S."/>
            <person name="Pakala S."/>
            <person name="Venepally P."/>
            <person name="Hoover J."/>
            <person name="Nierman W."/>
            <person name="Chung J."/>
            <person name="Losada L."/>
        </authorList>
    </citation>
    <scope>NUCLEOTIDE SEQUENCE [LARGE SCALE GENOMIC DNA]</scope>
    <source>
        <strain evidence="2 3">NIH1004</strain>
    </source>
</reference>
<dbReference type="Proteomes" id="UP000324241">
    <property type="component" value="Unassembled WGS sequence"/>
</dbReference>
<dbReference type="EMBL" id="QUQM01000005">
    <property type="protein sequence ID" value="KAA8643587.1"/>
    <property type="molecule type" value="Genomic_DNA"/>
</dbReference>
<proteinExistence type="predicted"/>
<dbReference type="EMBL" id="SOSA01000453">
    <property type="protein sequence ID" value="THC91051.1"/>
    <property type="molecule type" value="Genomic_DNA"/>
</dbReference>
<dbReference type="GeneID" id="54333058"/>
<evidence type="ECO:0000313" key="1">
    <source>
        <dbReference type="EMBL" id="KAA8643587.1"/>
    </source>
</evidence>